<feature type="domain" description="Protein kinase" evidence="5">
    <location>
        <begin position="172"/>
        <end position="463"/>
    </location>
</feature>
<dbReference type="GO" id="GO:0004714">
    <property type="term" value="F:transmembrane receptor protein tyrosine kinase activity"/>
    <property type="evidence" value="ECO:0007669"/>
    <property type="project" value="TreeGrafter"/>
</dbReference>
<dbReference type="PANTHER" id="PTHR24416">
    <property type="entry name" value="TYROSINE-PROTEIN KINASE RECEPTOR"/>
    <property type="match status" value="1"/>
</dbReference>
<dbReference type="GO" id="GO:0007169">
    <property type="term" value="P:cell surface receptor protein tyrosine kinase signaling pathway"/>
    <property type="evidence" value="ECO:0007669"/>
    <property type="project" value="TreeGrafter"/>
</dbReference>
<keyword evidence="4" id="KW-0812">Transmembrane</keyword>
<dbReference type="InterPro" id="IPR001245">
    <property type="entry name" value="Ser-Thr/Tyr_kinase_cat_dom"/>
</dbReference>
<dbReference type="PANTHER" id="PTHR24416:SF631">
    <property type="entry name" value="SERINE_THREONINE_TYROSINE KINASE 1"/>
    <property type="match status" value="1"/>
</dbReference>
<keyword evidence="6" id="KW-0418">Kinase</keyword>
<evidence type="ECO:0000256" key="2">
    <source>
        <dbReference type="ARBA" id="ARBA00022840"/>
    </source>
</evidence>
<keyword evidence="6" id="KW-0808">Transferase</keyword>
<sequence length="489" mass="55396">MTTFCTKHSTSDIQKEMRCLRQTTVHHWHRSRMSSNSTEDDDPCAPDDNLCITRTHLQAVIIVPTLLLFFTLVTLLFVFLRQYCPERRPSHITAPQNNNHHHSNPHHHHHHHHRRQQHHHRHHHVSSHRHTQRPHLQGIDAPPGLNPLEHEVLPLSVQPVQQNVKPNVSAPPQVTTERHHGAFSQVTALPLSVYIKANDAVTLYRGRMDNRDVVLRVLKETATSGEKQHFLNFASFVSALGPHPFLPALLGVVSVQPPLMIVMEELRHRDLLGFLWRCRQDNTGSGSSCDMTEKRIFIMAGQVASALDYLHSKGYVHGNVGARSVLVGGDLTVKLWGLGSVYRRTARGGSLGEVDVMEMRKWQAPEVLARRAMSKSSDVWSFGILLYEMVSLGDPPFAELMAAELLQHLQRGKHLSRPPTCSNTLYSIIRSCCHWNPQQRLTVADLTRKLEAAEKSAYGRTVLIVPKPINIERYLREAGYGEAFNYAVL</sequence>
<dbReference type="EMBL" id="JAGKHQ010000013">
    <property type="protein sequence ID" value="KAG7500250.1"/>
    <property type="molecule type" value="Genomic_DNA"/>
</dbReference>
<reference evidence="6 7" key="1">
    <citation type="journal article" date="2021" name="Sci. Rep.">
        <title>Chromosome anchoring in Senegalese sole (Solea senegalensis) reveals sex-associated markers and genome rearrangements in flatfish.</title>
        <authorList>
            <person name="Guerrero-Cozar I."/>
            <person name="Gomez-Garrido J."/>
            <person name="Berbel C."/>
            <person name="Martinez-Blanch J.F."/>
            <person name="Alioto T."/>
            <person name="Claros M.G."/>
            <person name="Gagnaire P.A."/>
            <person name="Manchado M."/>
        </authorList>
    </citation>
    <scope>NUCLEOTIDE SEQUENCE [LARGE SCALE GENOMIC DNA]</scope>
    <source>
        <strain evidence="6">Sse05_10M</strain>
    </source>
</reference>
<gene>
    <name evidence="6" type="ORF">JOB18_013040</name>
</gene>
<dbReference type="GO" id="GO:0005886">
    <property type="term" value="C:plasma membrane"/>
    <property type="evidence" value="ECO:0007669"/>
    <property type="project" value="TreeGrafter"/>
</dbReference>
<protein>
    <submittedName>
        <fullName evidence="6">Tyrosine-protein kinase STYK1-like</fullName>
    </submittedName>
</protein>
<feature type="compositionally biased region" description="Basic residues" evidence="3">
    <location>
        <begin position="99"/>
        <end position="133"/>
    </location>
</feature>
<evidence type="ECO:0000256" key="4">
    <source>
        <dbReference type="SAM" id="Phobius"/>
    </source>
</evidence>
<accession>A0AAV6R706</accession>
<proteinExistence type="predicted"/>
<dbReference type="AlphaFoldDB" id="A0AAV6R706"/>
<feature type="region of interest" description="Disordered" evidence="3">
    <location>
        <begin position="90"/>
        <end position="144"/>
    </location>
</feature>
<keyword evidence="4" id="KW-1133">Transmembrane helix</keyword>
<dbReference type="PROSITE" id="PS50011">
    <property type="entry name" value="PROTEIN_KINASE_DOM"/>
    <property type="match status" value="1"/>
</dbReference>
<keyword evidence="1" id="KW-0547">Nucleotide-binding</keyword>
<evidence type="ECO:0000313" key="6">
    <source>
        <dbReference type="EMBL" id="KAG7500250.1"/>
    </source>
</evidence>
<name>A0AAV6R706_SOLSE</name>
<dbReference type="GO" id="GO:0005524">
    <property type="term" value="F:ATP binding"/>
    <property type="evidence" value="ECO:0007669"/>
    <property type="project" value="UniProtKB-KW"/>
</dbReference>
<dbReference type="InterPro" id="IPR000719">
    <property type="entry name" value="Prot_kinase_dom"/>
</dbReference>
<keyword evidence="2" id="KW-0067">ATP-binding</keyword>
<evidence type="ECO:0000256" key="3">
    <source>
        <dbReference type="SAM" id="MobiDB-lite"/>
    </source>
</evidence>
<keyword evidence="7" id="KW-1185">Reference proteome</keyword>
<evidence type="ECO:0000313" key="7">
    <source>
        <dbReference type="Proteomes" id="UP000693946"/>
    </source>
</evidence>
<organism evidence="6 7">
    <name type="scientific">Solea senegalensis</name>
    <name type="common">Senegalese sole</name>
    <dbReference type="NCBI Taxonomy" id="28829"/>
    <lineage>
        <taxon>Eukaryota</taxon>
        <taxon>Metazoa</taxon>
        <taxon>Chordata</taxon>
        <taxon>Craniata</taxon>
        <taxon>Vertebrata</taxon>
        <taxon>Euteleostomi</taxon>
        <taxon>Actinopterygii</taxon>
        <taxon>Neopterygii</taxon>
        <taxon>Teleostei</taxon>
        <taxon>Neoteleostei</taxon>
        <taxon>Acanthomorphata</taxon>
        <taxon>Carangaria</taxon>
        <taxon>Pleuronectiformes</taxon>
        <taxon>Pleuronectoidei</taxon>
        <taxon>Soleidae</taxon>
        <taxon>Solea</taxon>
    </lineage>
</organism>
<evidence type="ECO:0000256" key="1">
    <source>
        <dbReference type="ARBA" id="ARBA00022741"/>
    </source>
</evidence>
<dbReference type="Proteomes" id="UP000693946">
    <property type="component" value="Linkage Group LG20"/>
</dbReference>
<evidence type="ECO:0000259" key="5">
    <source>
        <dbReference type="PROSITE" id="PS50011"/>
    </source>
</evidence>
<comment type="caution">
    <text evidence="6">The sequence shown here is derived from an EMBL/GenBank/DDBJ whole genome shotgun (WGS) entry which is preliminary data.</text>
</comment>
<keyword evidence="4" id="KW-0472">Membrane</keyword>
<dbReference type="GO" id="GO:0043235">
    <property type="term" value="C:receptor complex"/>
    <property type="evidence" value="ECO:0007669"/>
    <property type="project" value="TreeGrafter"/>
</dbReference>
<dbReference type="Pfam" id="PF07714">
    <property type="entry name" value="PK_Tyr_Ser-Thr"/>
    <property type="match status" value="1"/>
</dbReference>
<feature type="transmembrane region" description="Helical" evidence="4">
    <location>
        <begin position="59"/>
        <end position="80"/>
    </location>
</feature>
<dbReference type="InterPro" id="IPR050122">
    <property type="entry name" value="RTK"/>
</dbReference>